<dbReference type="KEGG" id="pkb:B4V02_25625"/>
<name>A0A222WVK4_9BACL</name>
<proteinExistence type="predicted"/>
<dbReference type="SUPFAM" id="SSF46689">
    <property type="entry name" value="Homeodomain-like"/>
    <property type="match status" value="1"/>
</dbReference>
<accession>A0A222WVK4</accession>
<dbReference type="GO" id="GO:0006313">
    <property type="term" value="P:DNA transposition"/>
    <property type="evidence" value="ECO:0007669"/>
    <property type="project" value="InterPro"/>
</dbReference>
<sequence>MLDATNNGGAVFLSKFSLGQKLEVIHRYQTGNEGVKSIAESLGVHHEVLRMWIKQCEYHGINRIERKCRADRDA</sequence>
<dbReference type="Gene3D" id="1.10.10.10">
    <property type="entry name" value="Winged helix-like DNA-binding domain superfamily/Winged helix DNA-binding domain"/>
    <property type="match status" value="1"/>
</dbReference>
<gene>
    <name evidence="1" type="ORF">B4V02_25625</name>
</gene>
<dbReference type="GO" id="GO:0004803">
    <property type="term" value="F:transposase activity"/>
    <property type="evidence" value="ECO:0007669"/>
    <property type="project" value="InterPro"/>
</dbReference>
<dbReference type="EMBL" id="CP020028">
    <property type="protein sequence ID" value="ASR49811.1"/>
    <property type="molecule type" value="Genomic_DNA"/>
</dbReference>
<organism evidence="1 2">
    <name type="scientific">Paenibacillus kribbensis</name>
    <dbReference type="NCBI Taxonomy" id="172713"/>
    <lineage>
        <taxon>Bacteria</taxon>
        <taxon>Bacillati</taxon>
        <taxon>Bacillota</taxon>
        <taxon>Bacilli</taxon>
        <taxon>Bacillales</taxon>
        <taxon>Paenibacillaceae</taxon>
        <taxon>Paenibacillus</taxon>
    </lineage>
</organism>
<dbReference type="Pfam" id="PF01527">
    <property type="entry name" value="HTH_Tnp_1"/>
    <property type="match status" value="1"/>
</dbReference>
<reference evidence="1 2" key="1">
    <citation type="submission" date="2017-03" db="EMBL/GenBank/DDBJ databases">
        <title>Complete genome sequence of Paenibacillus Kribbensis producing bioflocculants.</title>
        <authorList>
            <person name="Lee H.-G."/>
            <person name="Oh H.-M."/>
        </authorList>
    </citation>
    <scope>NUCLEOTIDE SEQUENCE [LARGE SCALE GENOMIC DNA]</scope>
    <source>
        <strain evidence="1 2">AM49</strain>
    </source>
</reference>
<dbReference type="AlphaFoldDB" id="A0A222WVK4"/>
<protein>
    <recommendedName>
        <fullName evidence="3">Transposase</fullName>
    </recommendedName>
</protein>
<evidence type="ECO:0008006" key="3">
    <source>
        <dbReference type="Google" id="ProtNLM"/>
    </source>
</evidence>
<evidence type="ECO:0000313" key="1">
    <source>
        <dbReference type="EMBL" id="ASR49811.1"/>
    </source>
</evidence>
<dbReference type="InterPro" id="IPR009057">
    <property type="entry name" value="Homeodomain-like_sf"/>
</dbReference>
<keyword evidence="2" id="KW-1185">Reference proteome</keyword>
<dbReference type="Proteomes" id="UP000214666">
    <property type="component" value="Chromosome"/>
</dbReference>
<evidence type="ECO:0000313" key="2">
    <source>
        <dbReference type="Proteomes" id="UP000214666"/>
    </source>
</evidence>
<dbReference type="InterPro" id="IPR002514">
    <property type="entry name" value="Transposase_8"/>
</dbReference>
<dbReference type="InterPro" id="IPR036388">
    <property type="entry name" value="WH-like_DNA-bd_sf"/>
</dbReference>
<dbReference type="GO" id="GO:0003677">
    <property type="term" value="F:DNA binding"/>
    <property type="evidence" value="ECO:0007669"/>
    <property type="project" value="InterPro"/>
</dbReference>